<dbReference type="AlphaFoldDB" id="A0A0E9XJI5"/>
<reference evidence="1" key="1">
    <citation type="submission" date="2014-11" db="EMBL/GenBank/DDBJ databases">
        <authorList>
            <person name="Amaro Gonzalez C."/>
        </authorList>
    </citation>
    <scope>NUCLEOTIDE SEQUENCE</scope>
</reference>
<dbReference type="EMBL" id="GBXM01005695">
    <property type="protein sequence ID" value="JAI02883.1"/>
    <property type="molecule type" value="Transcribed_RNA"/>
</dbReference>
<reference evidence="1" key="2">
    <citation type="journal article" date="2015" name="Fish Shellfish Immunol.">
        <title>Early steps in the European eel (Anguilla anguilla)-Vibrio vulnificus interaction in the gills: Role of the RtxA13 toxin.</title>
        <authorList>
            <person name="Callol A."/>
            <person name="Pajuelo D."/>
            <person name="Ebbesson L."/>
            <person name="Teles M."/>
            <person name="MacKenzie S."/>
            <person name="Amaro C."/>
        </authorList>
    </citation>
    <scope>NUCLEOTIDE SEQUENCE</scope>
</reference>
<name>A0A0E9XJI5_ANGAN</name>
<organism evidence="1">
    <name type="scientific">Anguilla anguilla</name>
    <name type="common">European freshwater eel</name>
    <name type="synonym">Muraena anguilla</name>
    <dbReference type="NCBI Taxonomy" id="7936"/>
    <lineage>
        <taxon>Eukaryota</taxon>
        <taxon>Metazoa</taxon>
        <taxon>Chordata</taxon>
        <taxon>Craniata</taxon>
        <taxon>Vertebrata</taxon>
        <taxon>Euteleostomi</taxon>
        <taxon>Actinopterygii</taxon>
        <taxon>Neopterygii</taxon>
        <taxon>Teleostei</taxon>
        <taxon>Anguilliformes</taxon>
        <taxon>Anguillidae</taxon>
        <taxon>Anguilla</taxon>
    </lineage>
</organism>
<accession>A0A0E9XJI5</accession>
<proteinExistence type="predicted"/>
<evidence type="ECO:0000313" key="1">
    <source>
        <dbReference type="EMBL" id="JAI02883.1"/>
    </source>
</evidence>
<sequence length="77" mass="8595">MEETSLKRCSLFSRLCIQAQVNCATAAIQKQQTAFPAPENALEPHSLFKFISCSEFKGEGTRSVDIADDTKNKKKEQ</sequence>
<protein>
    <submittedName>
        <fullName evidence="1">Uncharacterized protein</fullName>
    </submittedName>
</protein>